<dbReference type="GO" id="GO:0016788">
    <property type="term" value="F:hydrolase activity, acting on ester bonds"/>
    <property type="evidence" value="ECO:0007669"/>
    <property type="project" value="InterPro"/>
</dbReference>
<dbReference type="EMBL" id="BARS01002708">
    <property type="protein sequence ID" value="GAF71611.1"/>
    <property type="molecule type" value="Genomic_DNA"/>
</dbReference>
<dbReference type="PROSITE" id="PS51257">
    <property type="entry name" value="PROKAR_LIPOPROTEIN"/>
    <property type="match status" value="1"/>
</dbReference>
<comment type="caution">
    <text evidence="2">The sequence shown here is derived from an EMBL/GenBank/DDBJ whole genome shotgun (WGS) entry which is preliminary data.</text>
</comment>
<evidence type="ECO:0000313" key="2">
    <source>
        <dbReference type="EMBL" id="GAF71611.1"/>
    </source>
</evidence>
<dbReference type="AlphaFoldDB" id="X0S8V0"/>
<accession>X0S8V0</accession>
<sequence length="315" mass="33691">MHSGRLRDAALAAAGLSLAACASSQPPTPTPPPNADFHVVSLGDSYGAGQGAPNDPRWWELCRSQWDYRRCNRSRWAPTTQAVKRLADAGHPIHHNSFSCSGADIEEGLLGPYDGQESNPGDPPLLPQVTELAALAANLGDVDAVTISVGGNDVYFARVVATCMLPDPLTCKIVKPDVDQALAALPGKLDDLAQRMADEGIEVPANRIFLLGYPDPARDANGNLCDASPPLPEPLSGISAADAGWASEYVLPKLNRRLCLAAGQHGWTYVAPRNEFKNHGWCADPVDLQDNWINTVLQSGVKQGTHRGTMHPTRD</sequence>
<dbReference type="InterPro" id="IPR013830">
    <property type="entry name" value="SGNH_hydro"/>
</dbReference>
<dbReference type="SUPFAM" id="SSF52266">
    <property type="entry name" value="SGNH hydrolase"/>
    <property type="match status" value="1"/>
</dbReference>
<dbReference type="InterPro" id="IPR037460">
    <property type="entry name" value="SEST-like"/>
</dbReference>
<gene>
    <name evidence="2" type="ORF">S01H1_05193</name>
</gene>
<name>X0S8V0_9ZZZZ</name>
<reference evidence="2" key="1">
    <citation type="journal article" date="2014" name="Front. Microbiol.">
        <title>High frequency of phylogenetically diverse reductive dehalogenase-homologous genes in deep subseafloor sedimentary metagenomes.</title>
        <authorList>
            <person name="Kawai M."/>
            <person name="Futagami T."/>
            <person name="Toyoda A."/>
            <person name="Takaki Y."/>
            <person name="Nishi S."/>
            <person name="Hori S."/>
            <person name="Arai W."/>
            <person name="Tsubouchi T."/>
            <person name="Morono Y."/>
            <person name="Uchiyama I."/>
            <person name="Ito T."/>
            <person name="Fujiyama A."/>
            <person name="Inagaki F."/>
            <person name="Takami H."/>
        </authorList>
    </citation>
    <scope>NUCLEOTIDE SEQUENCE</scope>
    <source>
        <strain evidence="2">Expedition CK06-06</strain>
    </source>
</reference>
<dbReference type="Pfam" id="PF13472">
    <property type="entry name" value="Lipase_GDSL_2"/>
    <property type="match status" value="1"/>
</dbReference>
<dbReference type="PANTHER" id="PTHR37981:SF1">
    <property type="entry name" value="SGNH HYDROLASE-TYPE ESTERASE DOMAIN-CONTAINING PROTEIN"/>
    <property type="match status" value="1"/>
</dbReference>
<dbReference type="PANTHER" id="PTHR37981">
    <property type="entry name" value="LIPASE 2"/>
    <property type="match status" value="1"/>
</dbReference>
<dbReference type="GO" id="GO:0006629">
    <property type="term" value="P:lipid metabolic process"/>
    <property type="evidence" value="ECO:0007669"/>
    <property type="project" value="TreeGrafter"/>
</dbReference>
<dbReference type="InterPro" id="IPR036514">
    <property type="entry name" value="SGNH_hydro_sf"/>
</dbReference>
<dbReference type="Gene3D" id="3.40.50.1110">
    <property type="entry name" value="SGNH hydrolase"/>
    <property type="match status" value="1"/>
</dbReference>
<protein>
    <recommendedName>
        <fullName evidence="1">SGNH hydrolase-type esterase domain-containing protein</fullName>
    </recommendedName>
</protein>
<organism evidence="2">
    <name type="scientific">marine sediment metagenome</name>
    <dbReference type="NCBI Taxonomy" id="412755"/>
    <lineage>
        <taxon>unclassified sequences</taxon>
        <taxon>metagenomes</taxon>
        <taxon>ecological metagenomes</taxon>
    </lineage>
</organism>
<feature type="domain" description="SGNH hydrolase-type esterase" evidence="1">
    <location>
        <begin position="42"/>
        <end position="280"/>
    </location>
</feature>
<feature type="non-terminal residue" evidence="2">
    <location>
        <position position="315"/>
    </location>
</feature>
<evidence type="ECO:0000259" key="1">
    <source>
        <dbReference type="Pfam" id="PF13472"/>
    </source>
</evidence>
<proteinExistence type="predicted"/>